<protein>
    <submittedName>
        <fullName evidence="2">Uncharacterized protein</fullName>
    </submittedName>
</protein>
<sequence>MMPRPKTLSDKQREDHAKKSRDRWNAANRDKGYRYQKKSRAKSFIKKDASLEELQELRSLIDDRITEMRD</sequence>
<gene>
    <name evidence="2" type="ORF">LACFE_CDS1811</name>
</gene>
<feature type="region of interest" description="Disordered" evidence="1">
    <location>
        <begin position="1"/>
        <end position="39"/>
    </location>
</feature>
<name>A0A1D7ZZG4_LIMFE</name>
<proteinExistence type="predicted"/>
<accession>A0A1D7ZZG4</accession>
<feature type="compositionally biased region" description="Basic and acidic residues" evidence="1">
    <location>
        <begin position="7"/>
        <end position="33"/>
    </location>
</feature>
<dbReference type="AlphaFoldDB" id="A0A1D7ZZG4"/>
<evidence type="ECO:0000313" key="3">
    <source>
        <dbReference type="Proteomes" id="UP000094714"/>
    </source>
</evidence>
<dbReference type="PATRIC" id="fig|1613.112.peg.1896"/>
<evidence type="ECO:0000256" key="1">
    <source>
        <dbReference type="SAM" id="MobiDB-lite"/>
    </source>
</evidence>
<dbReference type="Proteomes" id="UP000094714">
    <property type="component" value="Chromosome"/>
</dbReference>
<organism evidence="2 3">
    <name type="scientific">Limosilactobacillus fermentum</name>
    <name type="common">Lactobacillus fermentum</name>
    <dbReference type="NCBI Taxonomy" id="1613"/>
    <lineage>
        <taxon>Bacteria</taxon>
        <taxon>Bacillati</taxon>
        <taxon>Bacillota</taxon>
        <taxon>Bacilli</taxon>
        <taxon>Lactobacillales</taxon>
        <taxon>Lactobacillaceae</taxon>
        <taxon>Limosilactobacillus</taxon>
    </lineage>
</organism>
<dbReference type="EMBL" id="CP017151">
    <property type="protein sequence ID" value="AOR75254.1"/>
    <property type="molecule type" value="Genomic_DNA"/>
</dbReference>
<reference evidence="2 3" key="1">
    <citation type="submission" date="2016-09" db="EMBL/GenBank/DDBJ databases">
        <title>Genome Sequence of the Lactobacillus fermentum strain NCC2970 (CNCM I-5068).</title>
        <authorList>
            <person name="Barretto C."/>
            <person name="Ngom-Bru C."/>
            <person name="Genevaz A."/>
            <person name="Fournier C."/>
            <person name="Moine D."/>
            <person name="Kassam M."/>
            <person name="Iltis A."/>
            <person name="Sagory-Zalkind P."/>
            <person name="Faucherand G."/>
            <person name="Descombes P."/>
            <person name="Duboux S."/>
        </authorList>
    </citation>
    <scope>NUCLEOTIDE SEQUENCE [LARGE SCALE GENOMIC DNA]</scope>
    <source>
        <strain evidence="2 3">NCC2970</strain>
    </source>
</reference>
<evidence type="ECO:0000313" key="2">
    <source>
        <dbReference type="EMBL" id="AOR75254.1"/>
    </source>
</evidence>